<keyword evidence="3" id="KW-1185">Reference proteome</keyword>
<dbReference type="AlphaFoldDB" id="A0A4S2KRL7"/>
<organism evidence="2 3">
    <name type="scientific">Temnothorax longispinosus</name>
    <dbReference type="NCBI Taxonomy" id="300112"/>
    <lineage>
        <taxon>Eukaryota</taxon>
        <taxon>Metazoa</taxon>
        <taxon>Ecdysozoa</taxon>
        <taxon>Arthropoda</taxon>
        <taxon>Hexapoda</taxon>
        <taxon>Insecta</taxon>
        <taxon>Pterygota</taxon>
        <taxon>Neoptera</taxon>
        <taxon>Endopterygota</taxon>
        <taxon>Hymenoptera</taxon>
        <taxon>Apocrita</taxon>
        <taxon>Aculeata</taxon>
        <taxon>Formicoidea</taxon>
        <taxon>Formicidae</taxon>
        <taxon>Myrmicinae</taxon>
        <taxon>Temnothorax</taxon>
    </lineage>
</organism>
<comment type="caution">
    <text evidence="2">The sequence shown here is derived from an EMBL/GenBank/DDBJ whole genome shotgun (WGS) entry which is preliminary data.</text>
</comment>
<dbReference type="Proteomes" id="UP000310200">
    <property type="component" value="Unassembled WGS sequence"/>
</dbReference>
<dbReference type="InterPro" id="IPR048365">
    <property type="entry name" value="TNP-like_RNaseH_N"/>
</dbReference>
<sequence>MEWNKITGFVSDANDSSDKKKCTVMATQAMIVMIVCLNEHWKIPMGYYFINSLNGEERAWLVSQCLTSLHDIGINVVSLTFDGAQSNVKMAKKLGAEFNFTEKASMHFSHPVTKEPIFLIINACHDN</sequence>
<dbReference type="STRING" id="300112.A0A4S2KRL7"/>
<proteinExistence type="predicted"/>
<gene>
    <name evidence="2" type="ORF">DBV15_05070</name>
</gene>
<protein>
    <submittedName>
        <fullName evidence="2">THAP domain-containing protein 9</fullName>
    </submittedName>
</protein>
<feature type="domain" description="Transposable element P transposase-like RNase H" evidence="1">
    <location>
        <begin position="4"/>
        <end position="95"/>
    </location>
</feature>
<reference evidence="2 3" key="1">
    <citation type="journal article" date="2019" name="Philos. Trans. R. Soc. Lond., B, Biol. Sci.">
        <title>Ant behaviour and brain gene expression of defending hosts depend on the ecological success of the intruding social parasite.</title>
        <authorList>
            <person name="Kaur R."/>
            <person name="Stoldt M."/>
            <person name="Jongepier E."/>
            <person name="Feldmeyer B."/>
            <person name="Menzel F."/>
            <person name="Bornberg-Bauer E."/>
            <person name="Foitzik S."/>
        </authorList>
    </citation>
    <scope>NUCLEOTIDE SEQUENCE [LARGE SCALE GENOMIC DNA]</scope>
    <source>
        <tissue evidence="2">Whole body</tissue>
    </source>
</reference>
<dbReference type="EMBL" id="QBLH01001376">
    <property type="protein sequence ID" value="TGZ52056.1"/>
    <property type="molecule type" value="Genomic_DNA"/>
</dbReference>
<name>A0A4S2KRL7_9HYME</name>
<evidence type="ECO:0000259" key="1">
    <source>
        <dbReference type="Pfam" id="PF21787"/>
    </source>
</evidence>
<dbReference type="Pfam" id="PF21787">
    <property type="entry name" value="TNP-like_RNaseH_N"/>
    <property type="match status" value="1"/>
</dbReference>
<accession>A0A4S2KRL7</accession>
<evidence type="ECO:0000313" key="3">
    <source>
        <dbReference type="Proteomes" id="UP000310200"/>
    </source>
</evidence>
<evidence type="ECO:0000313" key="2">
    <source>
        <dbReference type="EMBL" id="TGZ52056.1"/>
    </source>
</evidence>